<evidence type="ECO:0000313" key="3">
    <source>
        <dbReference type="Proteomes" id="UP000306402"/>
    </source>
</evidence>
<dbReference type="InterPro" id="IPR023875">
    <property type="entry name" value="DNA_repair_put"/>
</dbReference>
<dbReference type="InterPro" id="IPR025404">
    <property type="entry name" value="DUF4130"/>
</dbReference>
<proteinExistence type="predicted"/>
<reference evidence="2 3" key="1">
    <citation type="submission" date="2019-05" db="EMBL/GenBank/DDBJ databases">
        <authorList>
            <person name="Qu J.-H."/>
        </authorList>
    </citation>
    <scope>NUCLEOTIDE SEQUENCE [LARGE SCALE GENOMIC DNA]</scope>
    <source>
        <strain evidence="2 3">T17</strain>
    </source>
</reference>
<dbReference type="RefSeq" id="WP_138364322.1">
    <property type="nucleotide sequence ID" value="NZ_VCEJ01000002.1"/>
</dbReference>
<keyword evidence="3" id="KW-1185">Reference proteome</keyword>
<organism evidence="2 3">
    <name type="scientific">Dyadobacter luticola</name>
    <dbReference type="NCBI Taxonomy" id="1979387"/>
    <lineage>
        <taxon>Bacteria</taxon>
        <taxon>Pseudomonadati</taxon>
        <taxon>Bacteroidota</taxon>
        <taxon>Cytophagia</taxon>
        <taxon>Cytophagales</taxon>
        <taxon>Spirosomataceae</taxon>
        <taxon>Dyadobacter</taxon>
    </lineage>
</organism>
<sequence>MEFYVFDGTLEGLLTAIFYAYQNKVKVVKLVSEEHYMPDVFDRRFTVISEDEKAKRVWKGLRAKLNKDWMLRMYKSFLSEQPGAYQDIFEFARYIIDNPAGAEENYGNTYVLAVSQMAQKVHREKHRMEAFIRFQKTTDGTFYAHIEPDFNVLPLLIDHFKKRYADQKWIIYDLKRKYGLFYDLEKVQEVTFDFATEMSSNLNALPAQLLDPKEELYTVLWKDYFKSTNIPTRKNMKLHIRHVPKRYWKYLSEKQDFE</sequence>
<feature type="domain" description="DUF4130" evidence="1">
    <location>
        <begin position="86"/>
        <end position="253"/>
    </location>
</feature>
<gene>
    <name evidence="2" type="ORF">FEN17_05750</name>
</gene>
<evidence type="ECO:0000259" key="1">
    <source>
        <dbReference type="Pfam" id="PF13566"/>
    </source>
</evidence>
<dbReference type="NCBIfam" id="TIGR03915">
    <property type="entry name" value="SAM_7_link_chp"/>
    <property type="match status" value="1"/>
</dbReference>
<accession>A0A5R9L4B1</accession>
<dbReference type="Proteomes" id="UP000306402">
    <property type="component" value="Unassembled WGS sequence"/>
</dbReference>
<protein>
    <submittedName>
        <fullName evidence="2">DNA metabolism protein</fullName>
    </submittedName>
</protein>
<comment type="caution">
    <text evidence="2">The sequence shown here is derived from an EMBL/GenBank/DDBJ whole genome shotgun (WGS) entry which is preliminary data.</text>
</comment>
<dbReference type="EMBL" id="VCEJ01000002">
    <property type="protein sequence ID" value="TLV03115.1"/>
    <property type="molecule type" value="Genomic_DNA"/>
</dbReference>
<dbReference type="AlphaFoldDB" id="A0A5R9L4B1"/>
<evidence type="ECO:0000313" key="2">
    <source>
        <dbReference type="EMBL" id="TLV03115.1"/>
    </source>
</evidence>
<dbReference type="Pfam" id="PF13566">
    <property type="entry name" value="DUF4130"/>
    <property type="match status" value="1"/>
</dbReference>
<dbReference type="OrthoDB" id="5290748at2"/>
<name>A0A5R9L4B1_9BACT</name>